<dbReference type="InterPro" id="IPR011993">
    <property type="entry name" value="PH-like_dom_sf"/>
</dbReference>
<dbReference type="Ensembl" id="ENSPNAT00000016916.2">
    <property type="protein sequence ID" value="ENSPNAP00000029622.1"/>
    <property type="gene ID" value="ENSPNAG00000015834.2"/>
</dbReference>
<dbReference type="Proteomes" id="UP001501920">
    <property type="component" value="Chromosome 22"/>
</dbReference>
<dbReference type="Gene3D" id="2.30.29.30">
    <property type="entry name" value="Pleckstrin-homology domain (PH domain)/Phosphotyrosine-binding domain (PTB)"/>
    <property type="match status" value="2"/>
</dbReference>
<feature type="region of interest" description="Disordered" evidence="2">
    <location>
        <begin position="525"/>
        <end position="544"/>
    </location>
</feature>
<feature type="region of interest" description="Disordered" evidence="2">
    <location>
        <begin position="246"/>
        <end position="277"/>
    </location>
</feature>
<name>A0A3B4DYY3_PYGNA</name>
<evidence type="ECO:0000313" key="5">
    <source>
        <dbReference type="Proteomes" id="UP001501920"/>
    </source>
</evidence>
<reference evidence="4" key="2">
    <citation type="submission" date="2025-08" db="UniProtKB">
        <authorList>
            <consortium name="Ensembl"/>
        </authorList>
    </citation>
    <scope>IDENTIFICATION</scope>
</reference>
<dbReference type="OMA" id="QPVINCE"/>
<dbReference type="CDD" id="cd13165">
    <property type="entry name" value="PTB_DOK7"/>
    <property type="match status" value="1"/>
</dbReference>
<feature type="region of interest" description="Disordered" evidence="2">
    <location>
        <begin position="415"/>
        <end position="487"/>
    </location>
</feature>
<feature type="region of interest" description="Disordered" evidence="2">
    <location>
        <begin position="293"/>
        <end position="325"/>
    </location>
</feature>
<dbReference type="SMART" id="SM01244">
    <property type="entry name" value="IRS"/>
    <property type="match status" value="1"/>
</dbReference>
<keyword evidence="5" id="KW-1185">Reference proteome</keyword>
<feature type="compositionally biased region" description="Basic and acidic residues" evidence="2">
    <location>
        <begin position="723"/>
        <end position="735"/>
    </location>
</feature>
<feature type="coiled-coil region" evidence="1">
    <location>
        <begin position="215"/>
        <end position="242"/>
    </location>
</feature>
<evidence type="ECO:0000313" key="4">
    <source>
        <dbReference type="Ensembl" id="ENSPNAP00000029622.1"/>
    </source>
</evidence>
<evidence type="ECO:0000256" key="2">
    <source>
        <dbReference type="SAM" id="MobiDB-lite"/>
    </source>
</evidence>
<dbReference type="InterPro" id="IPR037746">
    <property type="entry name" value="Dok-7"/>
</dbReference>
<evidence type="ECO:0000259" key="3">
    <source>
        <dbReference type="Pfam" id="PF02174"/>
    </source>
</evidence>
<feature type="region of interest" description="Disordered" evidence="2">
    <location>
        <begin position="707"/>
        <end position="735"/>
    </location>
</feature>
<dbReference type="Pfam" id="PF02174">
    <property type="entry name" value="IRS"/>
    <property type="match status" value="1"/>
</dbReference>
<dbReference type="GeneTree" id="ENSGT00390000015386"/>
<feature type="domain" description="IRS-type PTB" evidence="3">
    <location>
        <begin position="121"/>
        <end position="191"/>
    </location>
</feature>
<sequence length="880" mass="95314">MTDSVVAEGHVKLRDGKKWKSRWVVLRKPSPVADCLVLLVSKERGVKERSSVVLEHICGLEAGLSGEGVAFTLTILCLNQTVQLGFDCKEALLAWDLRLRYYLGEVHSFNVAVLPGTKLESGPATLHLCNNLLVIARDVPPVIIGQWNLLDLRRYGPVTNGFVFEGGTRCGYWAGVFFLSCAEGEQISFLFDCIVRGISPSRGPFGLKPLLPEPSASAASVEERLNQEAEELEKRLSLLSHSTVSSSSFSSSVAGDDRSISSSSDTSDTSHSDSSIGSRLTLWAEPVPSASTESSFQAASRAASHGEDKLSVNVAGAPRVPSKPTCSRWLQEIGRQGSSDSGIATGSHSSYSGSFSSYTGSLDIGSSREEYGSLLSLPPLSNPEKHPCTCPTSHTHEYQVPSSLRYLYDTPRSILEPTGTSGLESKEQCEPEGFASREQTDETAKEQTVASAASLSIPESPRDFAPSLTHSQKAEGTQKVMQGSQGASSTETQSECLICSPHQAASRALFTTCAICGGFKKAPFPQTRASLEPDVPDTSEGEKSANLNADAMDTVTNQEQNQETESSAVPTVTSYSTEKLSFGNSNSNDRLQEGCPENYIVSWSDLTGHCCPGKADMVSVKPDPMLSIPMGYYWPPGNDNLRTVKTSMYEPMLSLSPAAQPSCRPHHATPTHDTSHSPIYENCLQCRKGQHGCMVPKATPPEIIGSLIQPDPPTISNGETAEEDKKQRSHVEKGKMDPAYEIMEARAADRSSESDEKSRYEMMGSCGQQRSPHEAEGVFVFTPEGSGMTDRPRGDTVTYVNIPVSPTSKKQLHYMELELQEHGTAIRGKASTKYAQIDITATETAHRVGTQHALGREEGLQRLEQWKKGCAPTERHHSLP</sequence>
<dbReference type="STRING" id="42514.ENSPNAP00000029622"/>
<dbReference type="InterPro" id="IPR002404">
    <property type="entry name" value="IRS_PTB"/>
</dbReference>
<protein>
    <recommendedName>
        <fullName evidence="3">IRS-type PTB domain-containing protein</fullName>
    </recommendedName>
</protein>
<dbReference type="InterPro" id="IPR037748">
    <property type="entry name" value="Dok-7_PTB"/>
</dbReference>
<dbReference type="OrthoDB" id="6537982at2759"/>
<dbReference type="GO" id="GO:0019901">
    <property type="term" value="F:protein kinase binding"/>
    <property type="evidence" value="ECO:0007669"/>
    <property type="project" value="InterPro"/>
</dbReference>
<accession>A0A3B4DYY3</accession>
<keyword evidence="1" id="KW-0175">Coiled coil</keyword>
<proteinExistence type="predicted"/>
<feature type="compositionally biased region" description="Polar residues" evidence="2">
    <location>
        <begin position="468"/>
        <end position="487"/>
    </location>
</feature>
<dbReference type="GO" id="GO:0007528">
    <property type="term" value="P:neuromuscular junction development"/>
    <property type="evidence" value="ECO:0007669"/>
    <property type="project" value="TreeGrafter"/>
</dbReference>
<organism evidence="4 5">
    <name type="scientific">Pygocentrus nattereri</name>
    <name type="common">Red-bellied piranha</name>
    <dbReference type="NCBI Taxonomy" id="42514"/>
    <lineage>
        <taxon>Eukaryota</taxon>
        <taxon>Metazoa</taxon>
        <taxon>Chordata</taxon>
        <taxon>Craniata</taxon>
        <taxon>Vertebrata</taxon>
        <taxon>Euteleostomi</taxon>
        <taxon>Actinopterygii</taxon>
        <taxon>Neopterygii</taxon>
        <taxon>Teleostei</taxon>
        <taxon>Ostariophysi</taxon>
        <taxon>Characiformes</taxon>
        <taxon>Characoidei</taxon>
        <taxon>Pygocentrus</taxon>
    </lineage>
</organism>
<reference evidence="4" key="3">
    <citation type="submission" date="2025-09" db="UniProtKB">
        <authorList>
            <consortium name="Ensembl"/>
        </authorList>
    </citation>
    <scope>IDENTIFICATION</scope>
</reference>
<evidence type="ECO:0000256" key="1">
    <source>
        <dbReference type="SAM" id="Coils"/>
    </source>
</evidence>
<reference evidence="4 5" key="1">
    <citation type="submission" date="2020-10" db="EMBL/GenBank/DDBJ databases">
        <title>Pygocentrus nattereri (red-bellied piranha) genome, fPygNat1, primary haplotype.</title>
        <authorList>
            <person name="Myers G."/>
            <person name="Meyer A."/>
            <person name="Karagic N."/>
            <person name="Pippel M."/>
            <person name="Winkler S."/>
            <person name="Tracey A."/>
            <person name="Wood J."/>
            <person name="Formenti G."/>
            <person name="Howe K."/>
            <person name="Fedrigo O."/>
            <person name="Jarvis E.D."/>
        </authorList>
    </citation>
    <scope>NUCLEOTIDE SEQUENCE [LARGE SCALE GENOMIC DNA]</scope>
</reference>
<dbReference type="PANTHER" id="PTHR21636">
    <property type="entry name" value="PROTEIN DOK-7"/>
    <property type="match status" value="1"/>
</dbReference>
<dbReference type="PANTHER" id="PTHR21636:SF2">
    <property type="entry name" value="PROTEIN DOK-7"/>
    <property type="match status" value="1"/>
</dbReference>
<dbReference type="SUPFAM" id="SSF50729">
    <property type="entry name" value="PH domain-like"/>
    <property type="match status" value="2"/>
</dbReference>
<dbReference type="AlphaFoldDB" id="A0A3B4DYY3"/>
<gene>
    <name evidence="4" type="primary">DOK7</name>
</gene>